<sequence length="248" mass="27534">MKALELFKKIEDEIPKDLALKDDFVGYIGKSSNLSYDIERVLILMDYVPHLNDINYSDYDLLILHHPPFNHPNNFKAPELELPTYVIHSNWDIIKGGACDALADSLNIDITGILDPQTGLGRIGIIKNGPISVTEFVNNVSAALKLNQLKTVNNDNALIEKIALVSGFGLSPSYIQKAYDKNVDLYLSGDLTHAGAIMAKKIGIRLLDVSHHASEVPGLYRLGELISRMGVEVKVKDSGIPWKAYYFK</sequence>
<evidence type="ECO:0000256" key="3">
    <source>
        <dbReference type="PIRSR" id="PIRSR602678-1"/>
    </source>
</evidence>
<name>A0A8T8K5N2_9EURY</name>
<dbReference type="GO" id="GO:0005737">
    <property type="term" value="C:cytoplasm"/>
    <property type="evidence" value="ECO:0007669"/>
    <property type="project" value="TreeGrafter"/>
</dbReference>
<dbReference type="EMBL" id="CP058560">
    <property type="protein sequence ID" value="QUH23152.1"/>
    <property type="molecule type" value="Genomic_DNA"/>
</dbReference>
<dbReference type="Proteomes" id="UP000681041">
    <property type="component" value="Chromosome"/>
</dbReference>
<dbReference type="OrthoDB" id="85198at2157"/>
<feature type="binding site" evidence="3">
    <location>
        <position position="66"/>
    </location>
    <ligand>
        <name>a divalent metal cation</name>
        <dbReference type="ChEBI" id="CHEBI:60240"/>
        <label>1</label>
    </ligand>
</feature>
<feature type="binding site" evidence="3">
    <location>
        <position position="65"/>
    </location>
    <ligand>
        <name>a divalent metal cation</name>
        <dbReference type="ChEBI" id="CHEBI:60240"/>
        <label>1</label>
    </ligand>
</feature>
<evidence type="ECO:0000313" key="4">
    <source>
        <dbReference type="EMBL" id="QUH23152.1"/>
    </source>
</evidence>
<keyword evidence="5" id="KW-1185">Reference proteome</keyword>
<accession>A0A8T8K5N2</accession>
<dbReference type="PANTHER" id="PTHR13799:SF14">
    <property type="entry name" value="GTP CYCLOHYDROLASE 1 TYPE 2 HOMOLOG"/>
    <property type="match status" value="1"/>
</dbReference>
<dbReference type="AlphaFoldDB" id="A0A8T8K5N2"/>
<dbReference type="Gene3D" id="3.40.1390.30">
    <property type="entry name" value="NIF3 (NGG1p interacting factor 3)-like"/>
    <property type="match status" value="1"/>
</dbReference>
<gene>
    <name evidence="4" type="ORF">HYG87_04885</name>
</gene>
<dbReference type="PANTHER" id="PTHR13799">
    <property type="entry name" value="NGG1 INTERACTING FACTOR 3"/>
    <property type="match status" value="1"/>
</dbReference>
<dbReference type="KEGG" id="meme:HYG87_04885"/>
<evidence type="ECO:0000313" key="5">
    <source>
        <dbReference type="Proteomes" id="UP000681041"/>
    </source>
</evidence>
<dbReference type="InterPro" id="IPR036069">
    <property type="entry name" value="DUF34/NIF3_sf"/>
</dbReference>
<evidence type="ECO:0000256" key="2">
    <source>
        <dbReference type="ARBA" id="ARBA00022723"/>
    </source>
</evidence>
<feature type="binding site" evidence="3">
    <location>
        <position position="211"/>
    </location>
    <ligand>
        <name>a divalent metal cation</name>
        <dbReference type="ChEBI" id="CHEBI:60240"/>
        <label>1</label>
    </ligand>
</feature>
<feature type="binding site" evidence="3">
    <location>
        <position position="92"/>
    </location>
    <ligand>
        <name>a divalent metal cation</name>
        <dbReference type="ChEBI" id="CHEBI:60240"/>
        <label>1</label>
    </ligand>
</feature>
<organism evidence="4 5">
    <name type="scientific">Methanobacterium alkalithermotolerans</name>
    <dbReference type="NCBI Taxonomy" id="2731220"/>
    <lineage>
        <taxon>Archaea</taxon>
        <taxon>Methanobacteriati</taxon>
        <taxon>Methanobacteriota</taxon>
        <taxon>Methanomada group</taxon>
        <taxon>Methanobacteria</taxon>
        <taxon>Methanobacteriales</taxon>
        <taxon>Methanobacteriaceae</taxon>
        <taxon>Methanobacterium</taxon>
    </lineage>
</organism>
<dbReference type="GO" id="GO:0046872">
    <property type="term" value="F:metal ion binding"/>
    <property type="evidence" value="ECO:0007669"/>
    <property type="project" value="UniProtKB-KW"/>
</dbReference>
<dbReference type="NCBIfam" id="TIGR00486">
    <property type="entry name" value="YbgI_SA1388"/>
    <property type="match status" value="1"/>
</dbReference>
<keyword evidence="2 3" id="KW-0479">Metal-binding</keyword>
<reference evidence="4" key="1">
    <citation type="submission" date="2020-07" db="EMBL/GenBank/DDBJ databases">
        <title>Methanobacterium. sp. MethCan genome.</title>
        <authorList>
            <person name="Postec A."/>
            <person name="Quemeneur M."/>
        </authorList>
    </citation>
    <scope>NUCLEOTIDE SEQUENCE</scope>
    <source>
        <strain evidence="4">MethCAN</strain>
    </source>
</reference>
<comment type="similarity">
    <text evidence="1">Belongs to the GTP cyclohydrolase I type 2/NIF3 family.</text>
</comment>
<proteinExistence type="inferred from homology"/>
<dbReference type="GeneID" id="64820076"/>
<feature type="binding site" evidence="3">
    <location>
        <position position="215"/>
    </location>
    <ligand>
        <name>a divalent metal cation</name>
        <dbReference type="ChEBI" id="CHEBI:60240"/>
        <label>2</label>
    </ligand>
</feature>
<evidence type="ECO:0000256" key="1">
    <source>
        <dbReference type="ARBA" id="ARBA00006964"/>
    </source>
</evidence>
<protein>
    <submittedName>
        <fullName evidence="4">Nif3-like dinuclear metal center hexameric protein</fullName>
    </submittedName>
</protein>
<dbReference type="RefSeq" id="WP_211534099.1">
    <property type="nucleotide sequence ID" value="NZ_CP058560.1"/>
</dbReference>
<dbReference type="InterPro" id="IPR002678">
    <property type="entry name" value="DUF34/NIF3"/>
</dbReference>
<dbReference type="SUPFAM" id="SSF102705">
    <property type="entry name" value="NIF3 (NGG1p interacting factor 3)-like"/>
    <property type="match status" value="1"/>
</dbReference>
<dbReference type="Pfam" id="PF01784">
    <property type="entry name" value="DUF34_NIF3"/>
    <property type="match status" value="1"/>
</dbReference>